<dbReference type="Gene3D" id="1.10.150.130">
    <property type="match status" value="1"/>
</dbReference>
<evidence type="ECO:0000313" key="10">
    <source>
        <dbReference type="Proteomes" id="UP000282837"/>
    </source>
</evidence>
<accession>A0A3S2UQT0</accession>
<feature type="domain" description="Tyr recombinase" evidence="7">
    <location>
        <begin position="220"/>
        <end position="414"/>
    </location>
</feature>
<dbReference type="InterPro" id="IPR004107">
    <property type="entry name" value="Integrase_SAM-like_N"/>
</dbReference>
<protein>
    <submittedName>
        <fullName evidence="9">DUF4102 domain-containing protein</fullName>
    </submittedName>
</protein>
<gene>
    <name evidence="9" type="ORF">EOE18_14700</name>
</gene>
<dbReference type="Gene3D" id="1.10.443.10">
    <property type="entry name" value="Intergrase catalytic core"/>
    <property type="match status" value="1"/>
</dbReference>
<dbReference type="InterPro" id="IPR011010">
    <property type="entry name" value="DNA_brk_join_enz"/>
</dbReference>
<dbReference type="Pfam" id="PF13356">
    <property type="entry name" value="Arm-DNA-bind_3"/>
    <property type="match status" value="1"/>
</dbReference>
<dbReference type="EMBL" id="SACO01000012">
    <property type="protein sequence ID" value="RVU03818.1"/>
    <property type="molecule type" value="Genomic_DNA"/>
</dbReference>
<dbReference type="SUPFAM" id="SSF56349">
    <property type="entry name" value="DNA breaking-rejoining enzymes"/>
    <property type="match status" value="1"/>
</dbReference>
<comment type="similarity">
    <text evidence="1">Belongs to the 'phage' integrase family.</text>
</comment>
<dbReference type="InterPro" id="IPR044068">
    <property type="entry name" value="CB"/>
</dbReference>
<dbReference type="GO" id="GO:0015074">
    <property type="term" value="P:DNA integration"/>
    <property type="evidence" value="ECO:0007669"/>
    <property type="project" value="UniProtKB-KW"/>
</dbReference>
<dbReference type="InterPro" id="IPR010998">
    <property type="entry name" value="Integrase_recombinase_N"/>
</dbReference>
<organism evidence="9 10">
    <name type="scientific">Novosphingobium umbonatum</name>
    <dbReference type="NCBI Taxonomy" id="1908524"/>
    <lineage>
        <taxon>Bacteria</taxon>
        <taxon>Pseudomonadati</taxon>
        <taxon>Pseudomonadota</taxon>
        <taxon>Alphaproteobacteria</taxon>
        <taxon>Sphingomonadales</taxon>
        <taxon>Sphingomonadaceae</taxon>
        <taxon>Novosphingobium</taxon>
    </lineage>
</organism>
<dbReference type="InterPro" id="IPR050808">
    <property type="entry name" value="Phage_Integrase"/>
</dbReference>
<dbReference type="GO" id="GO:0006310">
    <property type="term" value="P:DNA recombination"/>
    <property type="evidence" value="ECO:0007669"/>
    <property type="project" value="UniProtKB-KW"/>
</dbReference>
<evidence type="ECO:0000259" key="7">
    <source>
        <dbReference type="PROSITE" id="PS51898"/>
    </source>
</evidence>
<dbReference type="Proteomes" id="UP000282837">
    <property type="component" value="Unassembled WGS sequence"/>
</dbReference>
<dbReference type="RefSeq" id="WP_127710856.1">
    <property type="nucleotide sequence ID" value="NZ_SACO01000012.1"/>
</dbReference>
<dbReference type="PROSITE" id="PS51900">
    <property type="entry name" value="CB"/>
    <property type="match status" value="1"/>
</dbReference>
<comment type="caution">
    <text evidence="9">The sequence shown here is derived from an EMBL/GenBank/DDBJ whole genome shotgun (WGS) entry which is preliminary data.</text>
</comment>
<keyword evidence="10" id="KW-1185">Reference proteome</keyword>
<dbReference type="InterPro" id="IPR038488">
    <property type="entry name" value="Integrase_DNA-bd_sf"/>
</dbReference>
<dbReference type="Pfam" id="PF00589">
    <property type="entry name" value="Phage_integrase"/>
    <property type="match status" value="1"/>
</dbReference>
<dbReference type="GO" id="GO:0003677">
    <property type="term" value="F:DNA binding"/>
    <property type="evidence" value="ECO:0007669"/>
    <property type="project" value="UniProtKB-UniRule"/>
</dbReference>
<dbReference type="Gene3D" id="3.30.160.390">
    <property type="entry name" value="Integrase, DNA-binding domain"/>
    <property type="match status" value="1"/>
</dbReference>
<name>A0A3S2UQT0_9SPHN</name>
<dbReference type="InterPro" id="IPR002104">
    <property type="entry name" value="Integrase_catalytic"/>
</dbReference>
<evidence type="ECO:0000256" key="3">
    <source>
        <dbReference type="ARBA" id="ARBA00023125"/>
    </source>
</evidence>
<dbReference type="Pfam" id="PF14659">
    <property type="entry name" value="Phage_int_SAM_3"/>
    <property type="match status" value="1"/>
</dbReference>
<evidence type="ECO:0000259" key="8">
    <source>
        <dbReference type="PROSITE" id="PS51900"/>
    </source>
</evidence>
<evidence type="ECO:0000256" key="2">
    <source>
        <dbReference type="ARBA" id="ARBA00022908"/>
    </source>
</evidence>
<reference evidence="9 10" key="1">
    <citation type="submission" date="2019-01" db="EMBL/GenBank/DDBJ databases">
        <authorList>
            <person name="Chen W.-M."/>
        </authorList>
    </citation>
    <scope>NUCLEOTIDE SEQUENCE [LARGE SCALE GENOMIC DNA]</scope>
    <source>
        <strain evidence="9 10">FSY-9</strain>
    </source>
</reference>
<dbReference type="PANTHER" id="PTHR30629">
    <property type="entry name" value="PROPHAGE INTEGRASE"/>
    <property type="match status" value="1"/>
</dbReference>
<dbReference type="OrthoDB" id="7615137at2"/>
<dbReference type="InterPro" id="IPR025166">
    <property type="entry name" value="Integrase_DNA_bind_dom"/>
</dbReference>
<sequence length="476" mass="52574">MATANLTKRTVDAAKPENADYLIWDDTLSGFGLKVTPAGGKVYVFQYRIGGRGNPTRRYTIGKHGALTPDQARKEAKALAAMVERGIDPRQAEDDAKAAREAAQRAADEKARHEGELAFEKVAERWLEHYEDEKGRRPRTVEQAKHVVNTHLLPALKGKPLPHITRADLQPIIDGIPVKYRASRLAVYAYASVLFRWAMERGEINDNPVRMMAKPTAPEARDRVLTDDELVAIWKAAETLRDPFGPYFHLLTLTGQRREEVASINWAELDRASAMWIIPATKAKNGNAHMVPLAPAVVELLDRLALAEQVKAKADKPDAKRWPKAGSVISLKGKQPLTCYSRAKRRLDDATEAGTVAAWRVHDLRRTLATGFQRLGVRFEVTEATLNHVSGAKSGVAGIYQQHDWKEEKREALRAWAANVAAIAAGHRPSQFVNDHGEADAAAWRAYIRACVDNGGKPVERGTGNVVPISAAKQSV</sequence>
<proteinExistence type="inferred from homology"/>
<dbReference type="PANTHER" id="PTHR30629:SF2">
    <property type="entry name" value="PROPHAGE INTEGRASE INTS-RELATED"/>
    <property type="match status" value="1"/>
</dbReference>
<evidence type="ECO:0000313" key="9">
    <source>
        <dbReference type="EMBL" id="RVU03818.1"/>
    </source>
</evidence>
<evidence type="ECO:0000256" key="5">
    <source>
        <dbReference type="PROSITE-ProRule" id="PRU01248"/>
    </source>
</evidence>
<dbReference type="AlphaFoldDB" id="A0A3S2UQT0"/>
<evidence type="ECO:0000256" key="1">
    <source>
        <dbReference type="ARBA" id="ARBA00008857"/>
    </source>
</evidence>
<keyword evidence="3 5" id="KW-0238">DNA-binding</keyword>
<feature type="region of interest" description="Disordered" evidence="6">
    <location>
        <begin position="88"/>
        <end position="114"/>
    </location>
</feature>
<evidence type="ECO:0000256" key="6">
    <source>
        <dbReference type="SAM" id="MobiDB-lite"/>
    </source>
</evidence>
<keyword evidence="4" id="KW-0233">DNA recombination</keyword>
<feature type="domain" description="Core-binding (CB)" evidence="8">
    <location>
        <begin position="117"/>
        <end position="199"/>
    </location>
</feature>
<keyword evidence="2" id="KW-0229">DNA integration</keyword>
<dbReference type="PROSITE" id="PS51898">
    <property type="entry name" value="TYR_RECOMBINASE"/>
    <property type="match status" value="1"/>
</dbReference>
<dbReference type="InterPro" id="IPR013762">
    <property type="entry name" value="Integrase-like_cat_sf"/>
</dbReference>
<evidence type="ECO:0000256" key="4">
    <source>
        <dbReference type="ARBA" id="ARBA00023172"/>
    </source>
</evidence>